<dbReference type="EMBL" id="FNCY01000005">
    <property type="protein sequence ID" value="SDH39706.1"/>
    <property type="molecule type" value="Genomic_DNA"/>
</dbReference>
<name>A0A1G8C2J5_9RHOO</name>
<dbReference type="Proteomes" id="UP000198607">
    <property type="component" value="Unassembled WGS sequence"/>
</dbReference>
<evidence type="ECO:0000256" key="3">
    <source>
        <dbReference type="ARBA" id="ARBA00013085"/>
    </source>
</evidence>
<dbReference type="CDD" id="cd12110">
    <property type="entry name" value="PHP_HisPPase_Hisj_like"/>
    <property type="match status" value="1"/>
</dbReference>
<evidence type="ECO:0000256" key="1">
    <source>
        <dbReference type="ARBA" id="ARBA00004970"/>
    </source>
</evidence>
<dbReference type="Gene3D" id="3.20.20.140">
    <property type="entry name" value="Metal-dependent hydrolases"/>
    <property type="match status" value="1"/>
</dbReference>
<feature type="domain" description="PHP" evidence="9">
    <location>
        <begin position="4"/>
        <end position="196"/>
    </location>
</feature>
<keyword evidence="5 8" id="KW-0378">Hydrolase</keyword>
<accession>A0A1G8C2J5</accession>
<keyword evidence="4 8" id="KW-0028">Amino-acid biosynthesis</keyword>
<comment type="catalytic activity">
    <reaction evidence="7 8">
        <text>L-histidinol phosphate + H2O = L-histidinol + phosphate</text>
        <dbReference type="Rhea" id="RHEA:14465"/>
        <dbReference type="ChEBI" id="CHEBI:15377"/>
        <dbReference type="ChEBI" id="CHEBI:43474"/>
        <dbReference type="ChEBI" id="CHEBI:57699"/>
        <dbReference type="ChEBI" id="CHEBI:57980"/>
        <dbReference type="EC" id="3.1.3.15"/>
    </reaction>
</comment>
<keyword evidence="6 8" id="KW-0368">Histidine biosynthesis</keyword>
<evidence type="ECO:0000256" key="4">
    <source>
        <dbReference type="ARBA" id="ARBA00022605"/>
    </source>
</evidence>
<proteinExistence type="inferred from homology"/>
<dbReference type="RefSeq" id="WP_091936446.1">
    <property type="nucleotide sequence ID" value="NZ_FNCY01000005.1"/>
</dbReference>
<dbReference type="InterPro" id="IPR016195">
    <property type="entry name" value="Pol/histidinol_Pase-like"/>
</dbReference>
<reference evidence="10 11" key="1">
    <citation type="submission" date="2016-10" db="EMBL/GenBank/DDBJ databases">
        <authorList>
            <person name="de Groot N.N."/>
        </authorList>
    </citation>
    <scope>NUCLEOTIDE SEQUENCE [LARGE SCALE GENOMIC DNA]</scope>
    <source>
        <strain evidence="10 11">DSM 5885</strain>
    </source>
</reference>
<dbReference type="SUPFAM" id="SSF89550">
    <property type="entry name" value="PHP domain-like"/>
    <property type="match status" value="1"/>
</dbReference>
<dbReference type="GO" id="GO:0000105">
    <property type="term" value="P:L-histidine biosynthetic process"/>
    <property type="evidence" value="ECO:0007669"/>
    <property type="project" value="UniProtKB-UniRule"/>
</dbReference>
<dbReference type="EC" id="3.1.3.15" evidence="3 8"/>
<dbReference type="OrthoDB" id="9808747at2"/>
<dbReference type="PANTHER" id="PTHR21039">
    <property type="entry name" value="HISTIDINOL PHOSPHATASE-RELATED"/>
    <property type="match status" value="1"/>
</dbReference>
<evidence type="ECO:0000313" key="11">
    <source>
        <dbReference type="Proteomes" id="UP000198607"/>
    </source>
</evidence>
<dbReference type="Pfam" id="PF02811">
    <property type="entry name" value="PHP"/>
    <property type="match status" value="1"/>
</dbReference>
<dbReference type="NCBIfam" id="NF005596">
    <property type="entry name" value="PRK07328.1"/>
    <property type="match status" value="1"/>
</dbReference>
<dbReference type="InterPro" id="IPR010140">
    <property type="entry name" value="Histidinol_P_phosphatase_HisJ"/>
</dbReference>
<dbReference type="AlphaFoldDB" id="A0A1G8C2J5"/>
<dbReference type="NCBIfam" id="TIGR01856">
    <property type="entry name" value="hisJ_fam"/>
    <property type="match status" value="1"/>
</dbReference>
<dbReference type="PANTHER" id="PTHR21039:SF0">
    <property type="entry name" value="HISTIDINOL-PHOSPHATASE"/>
    <property type="match status" value="1"/>
</dbReference>
<evidence type="ECO:0000256" key="6">
    <source>
        <dbReference type="ARBA" id="ARBA00023102"/>
    </source>
</evidence>
<evidence type="ECO:0000256" key="5">
    <source>
        <dbReference type="ARBA" id="ARBA00022801"/>
    </source>
</evidence>
<dbReference type="InterPro" id="IPR004013">
    <property type="entry name" value="PHP_dom"/>
</dbReference>
<evidence type="ECO:0000256" key="8">
    <source>
        <dbReference type="RuleBase" id="RU366003"/>
    </source>
</evidence>
<evidence type="ECO:0000256" key="2">
    <source>
        <dbReference type="ARBA" id="ARBA00009152"/>
    </source>
</evidence>
<dbReference type="GO" id="GO:0005737">
    <property type="term" value="C:cytoplasm"/>
    <property type="evidence" value="ECO:0007669"/>
    <property type="project" value="TreeGrafter"/>
</dbReference>
<sequence>MRIDLHNHTTRCCHAVGSMDAYVEAALANDIEEFGFSDHSHWMLHAKGPRYAMRAHEHEHYIADVKRLQTRYRRDGAQPFRIRLGMEMDFIPSRLALAREAIARHDWDYVIGSVHHVGLGNMQDDELYAMWPIEDICEVYFDAVGHMVRERFCDIVGHLDLPKKLGHRLPGGMLRLIEPLIPDLLANDIAVEINTSGIDAPAGEVMPGWDVIALLADRGVPLTLGSDAHAPDQVGRHFGAVFARLKQLGVRELVRFERRQMLAAPID</sequence>
<gene>
    <name evidence="10" type="ORF">SAMN05660652_01661</name>
</gene>
<evidence type="ECO:0000259" key="9">
    <source>
        <dbReference type="Pfam" id="PF02811"/>
    </source>
</evidence>
<comment type="pathway">
    <text evidence="1 8">Amino-acid biosynthesis; L-histidine biosynthesis; L-histidine from 5-phospho-alpha-D-ribose 1-diphosphate: step 8/9.</text>
</comment>
<comment type="similarity">
    <text evidence="2 8">Belongs to the PHP hydrolase family. HisK subfamily.</text>
</comment>
<dbReference type="STRING" id="83767.SAMN05660652_01661"/>
<protein>
    <recommendedName>
        <fullName evidence="3 8">Histidinol-phosphatase</fullName>
        <shortName evidence="8">HolPase</shortName>
        <ecNumber evidence="3 8">3.1.3.15</ecNumber>
    </recommendedName>
</protein>
<evidence type="ECO:0000313" key="10">
    <source>
        <dbReference type="EMBL" id="SDH39706.1"/>
    </source>
</evidence>
<organism evidence="10 11">
    <name type="scientific">Propionivibrio dicarboxylicus</name>
    <dbReference type="NCBI Taxonomy" id="83767"/>
    <lineage>
        <taxon>Bacteria</taxon>
        <taxon>Pseudomonadati</taxon>
        <taxon>Pseudomonadota</taxon>
        <taxon>Betaproteobacteria</taxon>
        <taxon>Rhodocyclales</taxon>
        <taxon>Rhodocyclaceae</taxon>
        <taxon>Propionivibrio</taxon>
    </lineage>
</organism>
<dbReference type="GO" id="GO:0004401">
    <property type="term" value="F:histidinol-phosphatase activity"/>
    <property type="evidence" value="ECO:0007669"/>
    <property type="project" value="UniProtKB-UniRule"/>
</dbReference>
<dbReference type="UniPathway" id="UPA00031">
    <property type="reaction ID" value="UER00013"/>
</dbReference>
<keyword evidence="11" id="KW-1185">Reference proteome</keyword>
<evidence type="ECO:0000256" key="7">
    <source>
        <dbReference type="ARBA" id="ARBA00049158"/>
    </source>
</evidence>